<dbReference type="OMA" id="SHTTHAC"/>
<dbReference type="GeneID" id="71992575"/>
<dbReference type="EMBL" id="CP090173">
    <property type="protein sequence ID" value="UJO24022.1"/>
    <property type="molecule type" value="Genomic_DNA"/>
</dbReference>
<accession>A0A9Q8PKD4</accession>
<reference evidence="1" key="2">
    <citation type="journal article" date="2022" name="Microb. Genom.">
        <title>A chromosome-scale genome assembly of the tomato pathogen Cladosporium fulvum reveals a compartmentalized genome architecture and the presence of a dispensable chromosome.</title>
        <authorList>
            <person name="Zaccaron A.Z."/>
            <person name="Chen L.H."/>
            <person name="Samaras A."/>
            <person name="Stergiopoulos I."/>
        </authorList>
    </citation>
    <scope>NUCLEOTIDE SEQUENCE</scope>
    <source>
        <strain evidence="1">Race5_Kim</strain>
    </source>
</reference>
<reference evidence="1" key="1">
    <citation type="submission" date="2021-12" db="EMBL/GenBank/DDBJ databases">
        <authorList>
            <person name="Zaccaron A."/>
            <person name="Stergiopoulos I."/>
        </authorList>
    </citation>
    <scope>NUCLEOTIDE SEQUENCE</scope>
    <source>
        <strain evidence="1">Race5_Kim</strain>
    </source>
</reference>
<keyword evidence="2" id="KW-1185">Reference proteome</keyword>
<gene>
    <name evidence="1" type="ORF">CLAFUR5_12697</name>
</gene>
<dbReference type="RefSeq" id="XP_047768388.1">
    <property type="nucleotide sequence ID" value="XM_047911845.1"/>
</dbReference>
<dbReference type="KEGG" id="ffu:CLAFUR5_12697"/>
<evidence type="ECO:0000313" key="1">
    <source>
        <dbReference type="EMBL" id="UJO24022.1"/>
    </source>
</evidence>
<sequence>MAPPGLLDMPPEICNIIYGSYFARRDNHREYEADLCLARPPSADLTAVCSQIRSDTLKMYLKACERYWKEIRFFIDTRESQSMDAEEAALKALKTQPYFEAIQHLELHNGSVDGLDLTSIVYRMTTEPGIWTYSVDHLGPFHFSHTTHACVYHTEPLENRKAGYRPLTSYDSVDEARQTLADIDPKLRCTRYEEIVRFLQDSFVLPQFR</sequence>
<dbReference type="AlphaFoldDB" id="A0A9Q8PKD4"/>
<name>A0A9Q8PKD4_PASFU</name>
<organism evidence="1 2">
    <name type="scientific">Passalora fulva</name>
    <name type="common">Tomato leaf mold</name>
    <name type="synonym">Cladosporium fulvum</name>
    <dbReference type="NCBI Taxonomy" id="5499"/>
    <lineage>
        <taxon>Eukaryota</taxon>
        <taxon>Fungi</taxon>
        <taxon>Dikarya</taxon>
        <taxon>Ascomycota</taxon>
        <taxon>Pezizomycotina</taxon>
        <taxon>Dothideomycetes</taxon>
        <taxon>Dothideomycetidae</taxon>
        <taxon>Mycosphaerellales</taxon>
        <taxon>Mycosphaerellaceae</taxon>
        <taxon>Fulvia</taxon>
    </lineage>
</organism>
<dbReference type="Proteomes" id="UP000756132">
    <property type="component" value="Chromosome 11"/>
</dbReference>
<evidence type="ECO:0000313" key="2">
    <source>
        <dbReference type="Proteomes" id="UP000756132"/>
    </source>
</evidence>
<protein>
    <submittedName>
        <fullName evidence="1">Uncharacterized protein</fullName>
    </submittedName>
</protein>
<proteinExistence type="predicted"/>